<dbReference type="Gene3D" id="2.60.120.290">
    <property type="entry name" value="Spermadhesin, CUB domain"/>
    <property type="match status" value="2"/>
</dbReference>
<keyword evidence="4" id="KW-0472">Membrane</keyword>
<keyword evidence="4" id="KW-1133">Transmembrane helix</keyword>
<feature type="transmembrane region" description="Helical" evidence="4">
    <location>
        <begin position="1537"/>
        <end position="1562"/>
    </location>
</feature>
<keyword evidence="6" id="KW-1185">Reference proteome</keyword>
<evidence type="ECO:0000256" key="2">
    <source>
        <dbReference type="ARBA" id="ARBA00023157"/>
    </source>
</evidence>
<feature type="region of interest" description="Disordered" evidence="3">
    <location>
        <begin position="1511"/>
        <end position="1533"/>
    </location>
</feature>
<evidence type="ECO:0000313" key="5">
    <source>
        <dbReference type="EMBL" id="KAK3233579.1"/>
    </source>
</evidence>
<feature type="region of interest" description="Disordered" evidence="3">
    <location>
        <begin position="1380"/>
        <end position="1399"/>
    </location>
</feature>
<comment type="caution">
    <text evidence="5">The sequence shown here is derived from an EMBL/GenBank/DDBJ whole genome shotgun (WGS) entry which is preliminary data.</text>
</comment>
<reference evidence="5 6" key="1">
    <citation type="journal article" date="2015" name="Genome Biol. Evol.">
        <title>Comparative Genomics of a Bacterivorous Green Alga Reveals Evolutionary Causalities and Consequences of Phago-Mixotrophic Mode of Nutrition.</title>
        <authorList>
            <person name="Burns J.A."/>
            <person name="Paasch A."/>
            <person name="Narechania A."/>
            <person name="Kim E."/>
        </authorList>
    </citation>
    <scope>NUCLEOTIDE SEQUENCE [LARGE SCALE GENOMIC DNA]</scope>
    <source>
        <strain evidence="5 6">PLY_AMNH</strain>
    </source>
</reference>
<evidence type="ECO:0000256" key="4">
    <source>
        <dbReference type="SAM" id="Phobius"/>
    </source>
</evidence>
<proteinExistence type="predicted"/>
<feature type="compositionally biased region" description="Polar residues" evidence="3">
    <location>
        <begin position="1520"/>
        <end position="1533"/>
    </location>
</feature>
<keyword evidence="1" id="KW-0677">Repeat</keyword>
<name>A0AAE0BCS1_9CHLO</name>
<evidence type="ECO:0008006" key="7">
    <source>
        <dbReference type="Google" id="ProtNLM"/>
    </source>
</evidence>
<dbReference type="CDD" id="cd00041">
    <property type="entry name" value="CUB"/>
    <property type="match status" value="2"/>
</dbReference>
<gene>
    <name evidence="5" type="ORF">CYMTET_56136</name>
</gene>
<keyword evidence="4" id="KW-0812">Transmembrane</keyword>
<dbReference type="InterPro" id="IPR000859">
    <property type="entry name" value="CUB_dom"/>
</dbReference>
<keyword evidence="2" id="KW-1015">Disulfide bond</keyword>
<dbReference type="SUPFAM" id="SSF49854">
    <property type="entry name" value="Spermadhesin, CUB domain"/>
    <property type="match status" value="2"/>
</dbReference>
<dbReference type="EMBL" id="LGRX02035675">
    <property type="protein sequence ID" value="KAK3233579.1"/>
    <property type="molecule type" value="Genomic_DNA"/>
</dbReference>
<protein>
    <recommendedName>
        <fullName evidence="7">CUB domain-containing protein</fullName>
    </recommendedName>
</protein>
<organism evidence="5 6">
    <name type="scientific">Cymbomonas tetramitiformis</name>
    <dbReference type="NCBI Taxonomy" id="36881"/>
    <lineage>
        <taxon>Eukaryota</taxon>
        <taxon>Viridiplantae</taxon>
        <taxon>Chlorophyta</taxon>
        <taxon>Pyramimonadophyceae</taxon>
        <taxon>Pyramimonadales</taxon>
        <taxon>Pyramimonadaceae</taxon>
        <taxon>Cymbomonas</taxon>
    </lineage>
</organism>
<accession>A0AAE0BCS1</accession>
<evidence type="ECO:0000256" key="3">
    <source>
        <dbReference type="SAM" id="MobiDB-lite"/>
    </source>
</evidence>
<dbReference type="Proteomes" id="UP001190700">
    <property type="component" value="Unassembled WGS sequence"/>
</dbReference>
<dbReference type="PANTHER" id="PTHR24251">
    <property type="entry name" value="OVOCHYMASE-RELATED"/>
    <property type="match status" value="1"/>
</dbReference>
<evidence type="ECO:0000256" key="1">
    <source>
        <dbReference type="ARBA" id="ARBA00022737"/>
    </source>
</evidence>
<dbReference type="InterPro" id="IPR035914">
    <property type="entry name" value="Sperma_CUB_dom_sf"/>
</dbReference>
<evidence type="ECO:0000313" key="6">
    <source>
        <dbReference type="Proteomes" id="UP001190700"/>
    </source>
</evidence>
<sequence>MYQNWIKTHDDQVDLWTDINYNGDAQLNMFASAVMRDDEEFHGSTQLNITSEEWFEATVKAESGTAKDAPGFDTMGAIFSMQCKDVNDGDSVGLMASARATNDDNKDTAYYTSLHYSFGGTEEWSMYGGAKYSDHNEDDAVASIKVISGACYTSSDGRCLYSPNYPNNYGNYENCQASVHGSGTLSAVAFETESRYDYLYIDSAEFDGSDGPTNVPVDSSSLLRFTSDGSLTHSGFEVCIEQVSVGYDNDCAADYSTWSATCAAAQADPSNQQAGMDCCVQAKEYAEKDCNCDGSCDSQCSGMLEQVKGVCDGVGLGFELTTCSQVGYDNDCAADYSTWSATCAAAQADPSNQQAGMDCCVQAIEYAEKDCNCDGSCDSQCSGMLEQVKGVCDDVGLGFELTTCSQGVDFCVHYDCEHAHLPSYGSELLNPAYNNAFDVFFKFLENDRMKSVLDMNYTFSMTDDLDVPANFTVDLIKVISGACYTSSDGRCLYSPNYPNNYGNYENCQASVHGSGTLSAVAFETESRYDYLYIDSAEFDGSDGPTNVPVDSSSLLRFTSDGSETHSGFEVCIEQVSGINSDELKMSFAVEQGDFGFAAVHALWMTENGVFALFNSSDADGDTSDVHVSTEYSPFMDLELLAHWPDLVDGDTAISGEMRISYEVEPWFETNSSIFISVRDDQYYYNSFDDYSGVATMTAYVWCDSETEISIAWNGTTTDDDTASTALDVLHYGDAWLKANGSILTTSVDHDDLDTLALSVYAMHKDTTEVIVTWNGSSANDAVSMALDVIYDGDSWMVANGSVLTTSTDLHNSNTVAISAYGMHNNETEIIVAWNGSSANDAVSMALDVIYDGDSWMVANGSVLTTSTDLHNSNTVAISAYGMHNNETEIIVAWNGSSCNDAVRMALDIIYDHDSLLVANGSVLTSTVTENGYDGSSDDTNTVAMTAYVRYDSEAEVGVAWNGTSSDDLVSSALNLNVIYDNESLLVTDTAVSIITPDDGSPDPDTMAVNAHIIYDNDTEIAVAWSGASTADAVGMALDVVYDGSSWLFGNGTIMTTSAADPDDLNTAAVTFYALYDDETEVVMMWNGSLSNDAVSTVLDIVYDRESWLVVNGSVTTSDDKYYESGNEVQNSSAVVAAYFMYEDDVEMWLNGIGYVIDTTGESAILATSTVNSDNKEWGHFDLTTKSTTYGDGMLGNMTAISRIDGDHFVDVYGYGWYNTDGVTLDLDVDHDSSHYMHHKTALRIWDEESITAISIKEADLTSFFIYKEDEILSCNFSGTIREEQNPEEDRYAIDMRIAYREDEVVRLLSEAYNIQDMTQIGGSVTMTIDRTDAIAVVVAMQTEDSNDSDTDLKLLMRADYQNKPVIQLDMGIPDAYFPSPPPSPPCAPPFTPPPPSPSPPPPFLAVTTVITRLVDQDIAAFKDQTFEADFITAYTNELAASANVEPTYVTVTSIVAGSVVVNSEIIFISSVQDAEDFEAKVKEDSASIFSEEFTSAYGTSTVVETTTALLVSPPPDTAVSPPTTEDSESTNSAGTELVTIVGGALGGGVALAMIMGTAYYLYGLKKKTRQADTLHKEHHQDIEEGAIVVVTDADTLNHTEVENPLHLEYHPGPPLNIDDSSCETSVKPTIQMQSPIPEPAGSSAPENEIVPKITVTDTTHGDQSTIAEPAGSSASENEIVPKITVTDTTHGDQSTIPEPAGSSASENEIVPKITVTDTTHGDQSTIPEPAGSSASENEIVPKITVTTRILPEI</sequence>